<feature type="signal peptide" evidence="2">
    <location>
        <begin position="1"/>
        <end position="22"/>
    </location>
</feature>
<dbReference type="EMBL" id="JH687770">
    <property type="protein sequence ID" value="EJD44502.1"/>
    <property type="molecule type" value="Genomic_DNA"/>
</dbReference>
<keyword evidence="1" id="KW-1133">Transmembrane helix</keyword>
<protein>
    <submittedName>
        <fullName evidence="3">Uncharacterized protein</fullName>
    </submittedName>
</protein>
<accession>J0WYY1</accession>
<organism evidence="3 4">
    <name type="scientific">Auricularia subglabra (strain TFB-10046 / SS5)</name>
    <name type="common">White-rot fungus</name>
    <name type="synonym">Auricularia delicata (strain TFB10046)</name>
    <dbReference type="NCBI Taxonomy" id="717982"/>
    <lineage>
        <taxon>Eukaryota</taxon>
        <taxon>Fungi</taxon>
        <taxon>Dikarya</taxon>
        <taxon>Basidiomycota</taxon>
        <taxon>Agaricomycotina</taxon>
        <taxon>Agaricomycetes</taxon>
        <taxon>Auriculariales</taxon>
        <taxon>Auriculariaceae</taxon>
        <taxon>Auricularia</taxon>
    </lineage>
</organism>
<evidence type="ECO:0000313" key="4">
    <source>
        <dbReference type="Proteomes" id="UP000006514"/>
    </source>
</evidence>
<feature type="chain" id="PRO_5003741143" evidence="2">
    <location>
        <begin position="23"/>
        <end position="364"/>
    </location>
</feature>
<evidence type="ECO:0000256" key="1">
    <source>
        <dbReference type="SAM" id="Phobius"/>
    </source>
</evidence>
<evidence type="ECO:0000313" key="3">
    <source>
        <dbReference type="EMBL" id="EJD44502.1"/>
    </source>
</evidence>
<keyword evidence="2" id="KW-0732">Signal</keyword>
<sequence>MALLGAFIMFLCLLLMAWLAKSKWPTSIIRVILPMLVCFLSFVYLVLQGLKHVTGEAIALQDSACRLPLVSAWLSCSTTVSEPLPTAAHEVSVVISDPVVACNIFGGSLSLPNAISDYMPSIAFTDNLATNITLWTPSSPPIKLASKSVKGLIPELKQVSTGLSRLLGQSQGTYELSDATLSHWTAVIYRESSCGRLSTTFYRVLGQFHSLPVPRLARDRFDGLHGSLRLLDRSIRDTSQSVDNHSERVASLLEAFSAISQMARREEWFMSNTGIQVWFPKIVVESSQAELRRQVRLHSSYATCALEYALDALRQLSAALITLQQVSDYVDSDAIADVLISLQTLQLRSAALDEANTGLQRMIR</sequence>
<reference evidence="4" key="1">
    <citation type="journal article" date="2012" name="Science">
        <title>The Paleozoic origin of enzymatic lignin decomposition reconstructed from 31 fungal genomes.</title>
        <authorList>
            <person name="Floudas D."/>
            <person name="Binder M."/>
            <person name="Riley R."/>
            <person name="Barry K."/>
            <person name="Blanchette R.A."/>
            <person name="Henrissat B."/>
            <person name="Martinez A.T."/>
            <person name="Otillar R."/>
            <person name="Spatafora J.W."/>
            <person name="Yadav J.S."/>
            <person name="Aerts A."/>
            <person name="Benoit I."/>
            <person name="Boyd A."/>
            <person name="Carlson A."/>
            <person name="Copeland A."/>
            <person name="Coutinho P.M."/>
            <person name="de Vries R.P."/>
            <person name="Ferreira P."/>
            <person name="Findley K."/>
            <person name="Foster B."/>
            <person name="Gaskell J."/>
            <person name="Glotzer D."/>
            <person name="Gorecki P."/>
            <person name="Heitman J."/>
            <person name="Hesse C."/>
            <person name="Hori C."/>
            <person name="Igarashi K."/>
            <person name="Jurgens J.A."/>
            <person name="Kallen N."/>
            <person name="Kersten P."/>
            <person name="Kohler A."/>
            <person name="Kuees U."/>
            <person name="Kumar T.K.A."/>
            <person name="Kuo A."/>
            <person name="LaButti K."/>
            <person name="Larrondo L.F."/>
            <person name="Lindquist E."/>
            <person name="Ling A."/>
            <person name="Lombard V."/>
            <person name="Lucas S."/>
            <person name="Lundell T."/>
            <person name="Martin R."/>
            <person name="McLaughlin D.J."/>
            <person name="Morgenstern I."/>
            <person name="Morin E."/>
            <person name="Murat C."/>
            <person name="Nagy L.G."/>
            <person name="Nolan M."/>
            <person name="Ohm R.A."/>
            <person name="Patyshakuliyeva A."/>
            <person name="Rokas A."/>
            <person name="Ruiz-Duenas F.J."/>
            <person name="Sabat G."/>
            <person name="Salamov A."/>
            <person name="Samejima M."/>
            <person name="Schmutz J."/>
            <person name="Slot J.C."/>
            <person name="St John F."/>
            <person name="Stenlid J."/>
            <person name="Sun H."/>
            <person name="Sun S."/>
            <person name="Syed K."/>
            <person name="Tsang A."/>
            <person name="Wiebenga A."/>
            <person name="Young D."/>
            <person name="Pisabarro A."/>
            <person name="Eastwood D.C."/>
            <person name="Martin F."/>
            <person name="Cullen D."/>
            <person name="Grigoriev I.V."/>
            <person name="Hibbett D.S."/>
        </authorList>
    </citation>
    <scope>NUCLEOTIDE SEQUENCE [LARGE SCALE GENOMIC DNA]</scope>
    <source>
        <strain evidence="4">TFB10046</strain>
    </source>
</reference>
<dbReference type="AlphaFoldDB" id="J0WYY1"/>
<name>J0WYY1_AURST</name>
<keyword evidence="1" id="KW-0812">Transmembrane</keyword>
<dbReference type="OrthoDB" id="10628327at2759"/>
<dbReference type="KEGG" id="adl:AURDEDRAFT_137409"/>
<keyword evidence="4" id="KW-1185">Reference proteome</keyword>
<proteinExistence type="predicted"/>
<dbReference type="InParanoid" id="J0WYY1"/>
<evidence type="ECO:0000256" key="2">
    <source>
        <dbReference type="SAM" id="SignalP"/>
    </source>
</evidence>
<feature type="transmembrane region" description="Helical" evidence="1">
    <location>
        <begin position="27"/>
        <end position="47"/>
    </location>
</feature>
<dbReference type="Proteomes" id="UP000006514">
    <property type="component" value="Unassembled WGS sequence"/>
</dbReference>
<keyword evidence="1" id="KW-0472">Membrane</keyword>
<gene>
    <name evidence="3" type="ORF">AURDEDRAFT_137409</name>
</gene>